<keyword evidence="1" id="KW-1133">Transmembrane helix</keyword>
<evidence type="ECO:0000313" key="3">
    <source>
        <dbReference type="Proteomes" id="UP000252893"/>
    </source>
</evidence>
<protein>
    <submittedName>
        <fullName evidence="2">Uncharacterized protein</fullName>
    </submittedName>
</protein>
<proteinExistence type="predicted"/>
<dbReference type="OrthoDB" id="8452753at2"/>
<keyword evidence="3" id="KW-1185">Reference proteome</keyword>
<keyword evidence="1" id="KW-0472">Membrane</keyword>
<keyword evidence="1" id="KW-0812">Transmembrane</keyword>
<sequence>MSTNFHLASMIGSIAFIVLVGCGFIVVLTVPALAHKPIYPMLTVVGVALVVTPIIGWYVATRMQQLR</sequence>
<feature type="transmembrane region" description="Helical" evidence="1">
    <location>
        <begin position="38"/>
        <end position="60"/>
    </location>
</feature>
<dbReference type="AlphaFoldDB" id="A0A366DPE5"/>
<accession>A0A366DPE5</accession>
<dbReference type="Proteomes" id="UP000252893">
    <property type="component" value="Unassembled WGS sequence"/>
</dbReference>
<dbReference type="EMBL" id="QNRH01000008">
    <property type="protein sequence ID" value="RBO91973.1"/>
    <property type="molecule type" value="Genomic_DNA"/>
</dbReference>
<gene>
    <name evidence="2" type="ORF">DFR47_108117</name>
</gene>
<evidence type="ECO:0000256" key="1">
    <source>
        <dbReference type="SAM" id="Phobius"/>
    </source>
</evidence>
<feature type="transmembrane region" description="Helical" evidence="1">
    <location>
        <begin position="7"/>
        <end position="32"/>
    </location>
</feature>
<organism evidence="2 3">
    <name type="scientific">Pseudochrobactrum asaccharolyticum</name>
    <dbReference type="NCBI Taxonomy" id="354351"/>
    <lineage>
        <taxon>Bacteria</taxon>
        <taxon>Pseudomonadati</taxon>
        <taxon>Pseudomonadota</taxon>
        <taxon>Alphaproteobacteria</taxon>
        <taxon>Hyphomicrobiales</taxon>
        <taxon>Brucellaceae</taxon>
        <taxon>Pseudochrobactrum</taxon>
    </lineage>
</organism>
<name>A0A366DPE5_9HYPH</name>
<reference evidence="2 3" key="1">
    <citation type="submission" date="2018-06" db="EMBL/GenBank/DDBJ databases">
        <title>Genomic Encyclopedia of Type Strains, Phase IV (KMG-IV): sequencing the most valuable type-strain genomes for metagenomic binning, comparative biology and taxonomic classification.</title>
        <authorList>
            <person name="Goeker M."/>
        </authorList>
    </citation>
    <scope>NUCLEOTIDE SEQUENCE [LARGE SCALE GENOMIC DNA]</scope>
    <source>
        <strain evidence="2 3">DSM 25619</strain>
    </source>
</reference>
<comment type="caution">
    <text evidence="2">The sequence shown here is derived from an EMBL/GenBank/DDBJ whole genome shotgun (WGS) entry which is preliminary data.</text>
</comment>
<dbReference type="RefSeq" id="WP_113945709.1">
    <property type="nucleotide sequence ID" value="NZ_JBHEEG010000001.1"/>
</dbReference>
<evidence type="ECO:0000313" key="2">
    <source>
        <dbReference type="EMBL" id="RBO91973.1"/>
    </source>
</evidence>